<dbReference type="PROSITE" id="PS51352">
    <property type="entry name" value="THIOREDOXIN_2"/>
    <property type="match status" value="1"/>
</dbReference>
<dbReference type="PANTHER" id="PTHR42852:SF6">
    <property type="entry name" value="THIOL:DISULFIDE INTERCHANGE PROTEIN DSBE"/>
    <property type="match status" value="1"/>
</dbReference>
<dbReference type="SUPFAM" id="SSF52833">
    <property type="entry name" value="Thioredoxin-like"/>
    <property type="match status" value="1"/>
</dbReference>
<dbReference type="Pfam" id="PF00578">
    <property type="entry name" value="AhpC-TSA"/>
    <property type="match status" value="1"/>
</dbReference>
<feature type="chain" id="PRO_5023049975" evidence="5">
    <location>
        <begin position="23"/>
        <end position="392"/>
    </location>
</feature>
<feature type="signal peptide" evidence="5">
    <location>
        <begin position="1"/>
        <end position="22"/>
    </location>
</feature>
<dbReference type="RefSeq" id="WP_068140891.1">
    <property type="nucleotide sequence ID" value="NZ_CP042914.1"/>
</dbReference>
<dbReference type="AlphaFoldDB" id="A0A5B9R0G5"/>
<dbReference type="InterPro" id="IPR000866">
    <property type="entry name" value="AhpC/TSA"/>
</dbReference>
<keyword evidence="2" id="KW-0201">Cytochrome c-type biogenesis</keyword>
<dbReference type="PANTHER" id="PTHR42852">
    <property type="entry name" value="THIOL:DISULFIDE INTERCHANGE PROTEIN DSBE"/>
    <property type="match status" value="1"/>
</dbReference>
<proteinExistence type="predicted"/>
<evidence type="ECO:0000313" key="7">
    <source>
        <dbReference type="EMBL" id="QEG43710.1"/>
    </source>
</evidence>
<feature type="domain" description="Thioredoxin" evidence="6">
    <location>
        <begin position="29"/>
        <end position="191"/>
    </location>
</feature>
<dbReference type="Gene3D" id="3.40.30.10">
    <property type="entry name" value="Glutaredoxin"/>
    <property type="match status" value="1"/>
</dbReference>
<dbReference type="GO" id="GO:0016491">
    <property type="term" value="F:oxidoreductase activity"/>
    <property type="evidence" value="ECO:0007669"/>
    <property type="project" value="InterPro"/>
</dbReference>
<dbReference type="GO" id="GO:0016209">
    <property type="term" value="F:antioxidant activity"/>
    <property type="evidence" value="ECO:0007669"/>
    <property type="project" value="InterPro"/>
</dbReference>
<sequence precursor="true">MKRTLSILVAAFVAFAALHTQAADEPKTLTIGDAAPPLDIETWIQDNDGQLMPVQNFEQDKVYIIEFWATWCGPCISSMPHLAETQTKYGYDTVRLISVSDEDVATIEKFLEREVQGEDDKTYDDLTSVYSLTTDPDRSVSKDYMRAAGQNGIPTAFIVGKTGLVEWIGHPMRMDEPLEQIVEDRWDREAFAEGFKKKQAAALLAMKLRTLMRSDDKSDWEQAYEMVASQLAEMEDAPSSDKQQMETMQVSLLVKLERADEAAALIRDRLNSVPNELYAVMNAAQRILALPADVPGLDKKPLVALAIEKIDGVSDAPQLKDNTMLQVQVKMAVAQLYTSSRQMDEAIQTLEEAREAAGDEARLTTFLDRMLKQVKDQAEALAEQDADESTEQ</sequence>
<dbReference type="OrthoDB" id="9802923at2"/>
<evidence type="ECO:0000256" key="3">
    <source>
        <dbReference type="ARBA" id="ARBA00023157"/>
    </source>
</evidence>
<keyword evidence="8" id="KW-1185">Reference proteome</keyword>
<evidence type="ECO:0000313" key="8">
    <source>
        <dbReference type="Proteomes" id="UP000325286"/>
    </source>
</evidence>
<evidence type="ECO:0000256" key="1">
    <source>
        <dbReference type="ARBA" id="ARBA00004196"/>
    </source>
</evidence>
<evidence type="ECO:0000256" key="5">
    <source>
        <dbReference type="SAM" id="SignalP"/>
    </source>
</evidence>
<dbReference type="InterPro" id="IPR036249">
    <property type="entry name" value="Thioredoxin-like_sf"/>
</dbReference>
<gene>
    <name evidence="7" type="primary">resA_13</name>
    <name evidence="7" type="ORF">UC8_57640</name>
</gene>
<dbReference type="KEGG" id="rul:UC8_57640"/>
<dbReference type="GO" id="GO:0030313">
    <property type="term" value="C:cell envelope"/>
    <property type="evidence" value="ECO:0007669"/>
    <property type="project" value="UniProtKB-SubCell"/>
</dbReference>
<name>A0A5B9R0G5_9BACT</name>
<comment type="subcellular location">
    <subcellularLocation>
        <location evidence="1">Cell envelope</location>
    </subcellularLocation>
</comment>
<protein>
    <submittedName>
        <fullName evidence="7">Thiol-disulfide oxidoreductase ResA</fullName>
    </submittedName>
</protein>
<accession>A0A5B9R0G5</accession>
<dbReference type="GO" id="GO:0017004">
    <property type="term" value="P:cytochrome complex assembly"/>
    <property type="evidence" value="ECO:0007669"/>
    <property type="project" value="UniProtKB-KW"/>
</dbReference>
<keyword evidence="4" id="KW-0676">Redox-active center</keyword>
<dbReference type="Proteomes" id="UP000325286">
    <property type="component" value="Chromosome"/>
</dbReference>
<keyword evidence="5" id="KW-0732">Signal</keyword>
<dbReference type="EMBL" id="CP042914">
    <property type="protein sequence ID" value="QEG43710.1"/>
    <property type="molecule type" value="Genomic_DNA"/>
</dbReference>
<dbReference type="InterPro" id="IPR013766">
    <property type="entry name" value="Thioredoxin_domain"/>
</dbReference>
<evidence type="ECO:0000256" key="2">
    <source>
        <dbReference type="ARBA" id="ARBA00022748"/>
    </source>
</evidence>
<organism evidence="7 8">
    <name type="scientific">Roseimaritima ulvae</name>
    <dbReference type="NCBI Taxonomy" id="980254"/>
    <lineage>
        <taxon>Bacteria</taxon>
        <taxon>Pseudomonadati</taxon>
        <taxon>Planctomycetota</taxon>
        <taxon>Planctomycetia</taxon>
        <taxon>Pirellulales</taxon>
        <taxon>Pirellulaceae</taxon>
        <taxon>Roseimaritima</taxon>
    </lineage>
</organism>
<dbReference type="CDD" id="cd02966">
    <property type="entry name" value="TlpA_like_family"/>
    <property type="match status" value="1"/>
</dbReference>
<dbReference type="InterPro" id="IPR050553">
    <property type="entry name" value="Thioredoxin_ResA/DsbE_sf"/>
</dbReference>
<keyword evidence="3" id="KW-1015">Disulfide bond</keyword>
<evidence type="ECO:0000256" key="4">
    <source>
        <dbReference type="ARBA" id="ARBA00023284"/>
    </source>
</evidence>
<evidence type="ECO:0000259" key="6">
    <source>
        <dbReference type="PROSITE" id="PS51352"/>
    </source>
</evidence>
<reference evidence="7 8" key="1">
    <citation type="submission" date="2019-08" db="EMBL/GenBank/DDBJ databases">
        <title>Deep-cultivation of Planctomycetes and their phenomic and genomic characterization uncovers novel biology.</title>
        <authorList>
            <person name="Wiegand S."/>
            <person name="Jogler M."/>
            <person name="Boedeker C."/>
            <person name="Pinto D."/>
            <person name="Vollmers J."/>
            <person name="Rivas-Marin E."/>
            <person name="Kohn T."/>
            <person name="Peeters S.H."/>
            <person name="Heuer A."/>
            <person name="Rast P."/>
            <person name="Oberbeckmann S."/>
            <person name="Bunk B."/>
            <person name="Jeske O."/>
            <person name="Meyerdierks A."/>
            <person name="Storesund J.E."/>
            <person name="Kallscheuer N."/>
            <person name="Luecker S."/>
            <person name="Lage O.M."/>
            <person name="Pohl T."/>
            <person name="Merkel B.J."/>
            <person name="Hornburger P."/>
            <person name="Mueller R.-W."/>
            <person name="Bruemmer F."/>
            <person name="Labrenz M."/>
            <person name="Spormann A.M."/>
            <person name="Op den Camp H."/>
            <person name="Overmann J."/>
            <person name="Amann R."/>
            <person name="Jetten M.S.M."/>
            <person name="Mascher T."/>
            <person name="Medema M.H."/>
            <person name="Devos D.P."/>
            <person name="Kaster A.-K."/>
            <person name="Ovreas L."/>
            <person name="Rohde M."/>
            <person name="Galperin M.Y."/>
            <person name="Jogler C."/>
        </authorList>
    </citation>
    <scope>NUCLEOTIDE SEQUENCE [LARGE SCALE GENOMIC DNA]</scope>
    <source>
        <strain evidence="7 8">UC8</strain>
    </source>
</reference>